<keyword evidence="2" id="KW-1185">Reference proteome</keyword>
<gene>
    <name evidence="1" type="ORF">G1H11_15430</name>
</gene>
<accession>A0A6N9YNR1</accession>
<proteinExistence type="predicted"/>
<dbReference type="RefSeq" id="WP_163819454.1">
    <property type="nucleotide sequence ID" value="NZ_JAAGOB010000008.1"/>
</dbReference>
<dbReference type="EMBL" id="JAAGOB010000008">
    <property type="protein sequence ID" value="NED96701.1"/>
    <property type="molecule type" value="Genomic_DNA"/>
</dbReference>
<comment type="caution">
    <text evidence="1">The sequence shown here is derived from an EMBL/GenBank/DDBJ whole genome shotgun (WGS) entry which is preliminary data.</text>
</comment>
<protein>
    <submittedName>
        <fullName evidence="1">Uncharacterized protein</fullName>
    </submittedName>
</protein>
<evidence type="ECO:0000313" key="1">
    <source>
        <dbReference type="EMBL" id="NED96701.1"/>
    </source>
</evidence>
<evidence type="ECO:0000313" key="2">
    <source>
        <dbReference type="Proteomes" id="UP000469185"/>
    </source>
</evidence>
<name>A0A6N9YNR1_9ACTN</name>
<reference evidence="1 2" key="1">
    <citation type="submission" date="2020-02" db="EMBL/GenBank/DDBJ databases">
        <authorList>
            <person name="Li X.-J."/>
            <person name="Feng X.-M."/>
        </authorList>
    </citation>
    <scope>NUCLEOTIDE SEQUENCE [LARGE SCALE GENOMIC DNA]</scope>
    <source>
        <strain evidence="1 2">CGMCC 4.7225</strain>
    </source>
</reference>
<organism evidence="1 2">
    <name type="scientific">Phytoactinopolyspora alkaliphila</name>
    <dbReference type="NCBI Taxonomy" id="1783498"/>
    <lineage>
        <taxon>Bacteria</taxon>
        <taxon>Bacillati</taxon>
        <taxon>Actinomycetota</taxon>
        <taxon>Actinomycetes</taxon>
        <taxon>Jiangellales</taxon>
        <taxon>Jiangellaceae</taxon>
        <taxon>Phytoactinopolyspora</taxon>
    </lineage>
</organism>
<dbReference type="Proteomes" id="UP000469185">
    <property type="component" value="Unassembled WGS sequence"/>
</dbReference>
<sequence length="79" mass="8992">MPKKPVGEYRCLHFSQSLPAGKGQNDLATLLRRVADSVDTLPKRKSLIVLDAVLHTDWNEHGEWLGMTVYYDYAGKRHP</sequence>
<dbReference type="AlphaFoldDB" id="A0A6N9YNR1"/>